<comment type="caution">
    <text evidence="11">The sequence shown here is derived from an EMBL/GenBank/DDBJ whole genome shotgun (WGS) entry which is preliminary data.</text>
</comment>
<dbReference type="SUPFAM" id="SSF64438">
    <property type="entry name" value="CNF1/YfiH-like putative cysteine hydrolases"/>
    <property type="match status" value="1"/>
</dbReference>
<evidence type="ECO:0000256" key="2">
    <source>
        <dbReference type="ARBA" id="ARBA00007353"/>
    </source>
</evidence>
<dbReference type="EMBL" id="JBHPBY010000154">
    <property type="protein sequence ID" value="MFC1851115.1"/>
    <property type="molecule type" value="Genomic_DNA"/>
</dbReference>
<dbReference type="PANTHER" id="PTHR30616">
    <property type="entry name" value="UNCHARACTERIZED PROTEIN YFIH"/>
    <property type="match status" value="1"/>
</dbReference>
<evidence type="ECO:0000256" key="6">
    <source>
        <dbReference type="ARBA" id="ARBA00022833"/>
    </source>
</evidence>
<dbReference type="CDD" id="cd16833">
    <property type="entry name" value="YfiH"/>
    <property type="match status" value="1"/>
</dbReference>
<accession>A0ABV6YY48</accession>
<gene>
    <name evidence="11" type="primary">pgeF</name>
    <name evidence="11" type="ORF">ACFL27_13050</name>
</gene>
<keyword evidence="6" id="KW-0862">Zinc</keyword>
<comment type="catalytic activity">
    <reaction evidence="7">
        <text>adenosine + H2O + H(+) = inosine + NH4(+)</text>
        <dbReference type="Rhea" id="RHEA:24408"/>
        <dbReference type="ChEBI" id="CHEBI:15377"/>
        <dbReference type="ChEBI" id="CHEBI:15378"/>
        <dbReference type="ChEBI" id="CHEBI:16335"/>
        <dbReference type="ChEBI" id="CHEBI:17596"/>
        <dbReference type="ChEBI" id="CHEBI:28938"/>
        <dbReference type="EC" id="3.5.4.4"/>
    </reaction>
    <physiologicalReaction direction="left-to-right" evidence="7">
        <dbReference type="Rhea" id="RHEA:24409"/>
    </physiologicalReaction>
</comment>
<comment type="catalytic activity">
    <reaction evidence="1">
        <text>inosine + phosphate = alpha-D-ribose 1-phosphate + hypoxanthine</text>
        <dbReference type="Rhea" id="RHEA:27646"/>
        <dbReference type="ChEBI" id="CHEBI:17368"/>
        <dbReference type="ChEBI" id="CHEBI:17596"/>
        <dbReference type="ChEBI" id="CHEBI:43474"/>
        <dbReference type="ChEBI" id="CHEBI:57720"/>
        <dbReference type="EC" id="2.4.2.1"/>
    </reaction>
    <physiologicalReaction direction="left-to-right" evidence="1">
        <dbReference type="Rhea" id="RHEA:27647"/>
    </physiologicalReaction>
</comment>
<evidence type="ECO:0000256" key="5">
    <source>
        <dbReference type="ARBA" id="ARBA00022801"/>
    </source>
</evidence>
<evidence type="ECO:0000256" key="9">
    <source>
        <dbReference type="ARBA" id="ARBA00049893"/>
    </source>
</evidence>
<keyword evidence="4" id="KW-0479">Metal-binding</keyword>
<dbReference type="InterPro" id="IPR038371">
    <property type="entry name" value="Cu_polyphenol_OxRdtase_sf"/>
</dbReference>
<dbReference type="PANTHER" id="PTHR30616:SF2">
    <property type="entry name" value="PURINE NUCLEOSIDE PHOSPHORYLASE LACC1"/>
    <property type="match status" value="1"/>
</dbReference>
<reference evidence="11 12" key="1">
    <citation type="submission" date="2024-09" db="EMBL/GenBank/DDBJ databases">
        <title>Laminarin stimulates single cell rates of sulfate reduction while oxygen inhibits transcriptomic activity in coastal marine sediment.</title>
        <authorList>
            <person name="Lindsay M."/>
            <person name="Orcutt B."/>
            <person name="Emerson D."/>
            <person name="Stepanauskas R."/>
            <person name="D'Angelo T."/>
        </authorList>
    </citation>
    <scope>NUCLEOTIDE SEQUENCE [LARGE SCALE GENOMIC DNA]</scope>
    <source>
        <strain evidence="11">SAG AM-311-K15</strain>
    </source>
</reference>
<evidence type="ECO:0000313" key="11">
    <source>
        <dbReference type="EMBL" id="MFC1851115.1"/>
    </source>
</evidence>
<comment type="similarity">
    <text evidence="2 10">Belongs to the purine nucleoside phosphorylase YfiH/LACC1 family.</text>
</comment>
<comment type="catalytic activity">
    <reaction evidence="8">
        <text>adenosine + phosphate = alpha-D-ribose 1-phosphate + adenine</text>
        <dbReference type="Rhea" id="RHEA:27642"/>
        <dbReference type="ChEBI" id="CHEBI:16335"/>
        <dbReference type="ChEBI" id="CHEBI:16708"/>
        <dbReference type="ChEBI" id="CHEBI:43474"/>
        <dbReference type="ChEBI" id="CHEBI:57720"/>
        <dbReference type="EC" id="2.4.2.1"/>
    </reaction>
    <physiologicalReaction direction="left-to-right" evidence="8">
        <dbReference type="Rhea" id="RHEA:27643"/>
    </physiologicalReaction>
</comment>
<name>A0ABV6YY48_UNCC1</name>
<dbReference type="Gene3D" id="3.60.140.10">
    <property type="entry name" value="CNF1/YfiH-like putative cysteine hydrolases"/>
    <property type="match status" value="1"/>
</dbReference>
<evidence type="ECO:0000256" key="8">
    <source>
        <dbReference type="ARBA" id="ARBA00048968"/>
    </source>
</evidence>
<keyword evidence="12" id="KW-1185">Reference proteome</keyword>
<evidence type="ECO:0000256" key="3">
    <source>
        <dbReference type="ARBA" id="ARBA00022679"/>
    </source>
</evidence>
<evidence type="ECO:0000256" key="7">
    <source>
        <dbReference type="ARBA" id="ARBA00047989"/>
    </source>
</evidence>
<comment type="catalytic activity">
    <reaction evidence="9">
        <text>S-methyl-5'-thioadenosine + phosphate = 5-(methylsulfanyl)-alpha-D-ribose 1-phosphate + adenine</text>
        <dbReference type="Rhea" id="RHEA:11852"/>
        <dbReference type="ChEBI" id="CHEBI:16708"/>
        <dbReference type="ChEBI" id="CHEBI:17509"/>
        <dbReference type="ChEBI" id="CHEBI:43474"/>
        <dbReference type="ChEBI" id="CHEBI:58533"/>
        <dbReference type="EC" id="2.4.2.28"/>
    </reaction>
    <physiologicalReaction direction="left-to-right" evidence="9">
        <dbReference type="Rhea" id="RHEA:11853"/>
    </physiologicalReaction>
</comment>
<evidence type="ECO:0000256" key="1">
    <source>
        <dbReference type="ARBA" id="ARBA00000553"/>
    </source>
</evidence>
<dbReference type="NCBIfam" id="TIGR00726">
    <property type="entry name" value="peptidoglycan editing factor PgeF"/>
    <property type="match status" value="1"/>
</dbReference>
<organism evidence="11 12">
    <name type="scientific">candidate division CSSED10-310 bacterium</name>
    <dbReference type="NCBI Taxonomy" id="2855610"/>
    <lineage>
        <taxon>Bacteria</taxon>
        <taxon>Bacteria division CSSED10-310</taxon>
    </lineage>
</organism>
<dbReference type="InterPro" id="IPR003730">
    <property type="entry name" value="Cu_polyphenol_OxRdtase"/>
</dbReference>
<dbReference type="Proteomes" id="UP001594351">
    <property type="component" value="Unassembled WGS sequence"/>
</dbReference>
<dbReference type="InterPro" id="IPR011324">
    <property type="entry name" value="Cytotoxic_necrot_fac-like_cat"/>
</dbReference>
<evidence type="ECO:0000313" key="12">
    <source>
        <dbReference type="Proteomes" id="UP001594351"/>
    </source>
</evidence>
<sequence>MNPLSKNLLAVSSEPELFQSQKFRSLPGVTHVITGRQGGSSQGKCSSLNIAFNGWDDSRNVRRNRQRIFTKLHVKPDQVFFQEQVHRDTISLVEEKWAATSALSEEAFIPQTDAMITVRPNIVLAAKAADCLLIALFDAHNPTVAIIHAGWRSTMLGLAVKTVKKMLTISGSEPQNLHAVFSPSAGPCCYEVGPELLAQAQQNQFVKPIHFVYKNDQSETGKRRLFFDLWAANRDQIRSTGVPSESIDNAEICTMCFHEHFFSYRHDGPEVGSHAMMIWLQDQ</sequence>
<keyword evidence="3" id="KW-0808">Transferase</keyword>
<evidence type="ECO:0000256" key="10">
    <source>
        <dbReference type="RuleBase" id="RU361274"/>
    </source>
</evidence>
<dbReference type="Pfam" id="PF02578">
    <property type="entry name" value="Cu-oxidase_4"/>
    <property type="match status" value="1"/>
</dbReference>
<evidence type="ECO:0000256" key="4">
    <source>
        <dbReference type="ARBA" id="ARBA00022723"/>
    </source>
</evidence>
<proteinExistence type="inferred from homology"/>
<protein>
    <recommendedName>
        <fullName evidence="10">Purine nucleoside phosphorylase</fullName>
    </recommendedName>
</protein>
<keyword evidence="5" id="KW-0378">Hydrolase</keyword>